<accession>A0AC60Q0M5</accession>
<sequence length="1416" mass="158652">MTSAWSQLDQLLTCAICLDRYRNPKLLPCQHSFCADPCLEGLQDYARRQIKCPECRAETRIPYNGVQTFPTNVTLMRFLELHRDITGEEPEPLPSSMERCNVCSEKSSVTRCSHCEKKICEVCKEAHLDIMRREISRICNQVRRGLNRLTEHLAQNNKNQDKLTHNCALVKEELEDLINRYVKDLQLIHGKLKSEIDVYLQQEIKQLSTLSEDVETEIANITSNCDVVEKYVNDDTEWTDSELVEYKEIFNKSLEFLRNFDPDTSDFTRRVKLQIHTDPDALHRTLANLGELKFNTPPTSQPSSALNVPQLNLSSGGTANALMRSQSDHRLAVQFQKKQDAGSRSMLDIGQRYGGHLSDSERDNSFEGPSAYTRNRRDASDSSILRRYGDRSRDTDSSDTRSSRYGSSRFEDRSWRDEGTHHGFRSRYARELMDEDNENGGSHTRNVRFEEPPPPREKVFDTDDANRGPLSGVVKLSDSAKFMERLHENQVKQKQKQAEKERLEKEPPVVPVPPPRRPPARQMSEDEVEKQKKAANQAAAASTSTTSPPPSSDMRPSQVRRLASKDEPSRTPPPDSPRTPSTPRQSSVESTPAQSRRSSTTSEDTTTDSLRSRQRRQVEEESRREAAPAKSAVPTRSVSPPRAASPGLDERPLFPITRRSPYRRSYTDFSTRRRDKSPPMVTAASRRCVDDLSWRPSLSGRSDTAPFRRPSLDQYRGQERPDYFRFRTSRLGSVRAPLAKAVSVEQDERRRPTVEKKEEASRPLQQAAPQQSSFFSRLRPQAQIGEEEDSDSEGSTTEETSESEDEEEDEEDEEEEEEEDEVPKTPTRRTPTSPAPKREEDMTSSVSALLNRSAQARRGSQDVRSSTPTSRKEPAPSTRHSQYARDKEDEAGRLRSWRDSPSASVDDPTATSSRYGGSSFLTNRRRAEEDQEESGASRFLSRSRSSALVEPPEPRQERRKSQQESSASRTSTSPATSAAALRRSRLARSKSSNEVLPGDLDSPDEAVPASPSYRSRYKQEPPSTLSRSKSSHAVKDASPDGGDQSGTVSSGASSSWAQYLRNKYGCRTSSVGGSSASGPGGKNVSRSRSSHAVYNRSGSEDNSSDDEVPARGRDGSSSRHDGQYGGYGFPRSMYLQKRRMQLKIGTRGTEPGCFTWPRGVAVGPDNSIVVADSSNHRVQVFDSSGRFQHEFGTYGSSEGEFDCLAGVAVNRIGQFIVSDRYNHRIQIFDPSGRFLRSFGCEGRVDARFNYPWGITTDSLGFIYVCDKENHRVQVFQSDGTFVGKFGSLGSRPGHLEHPHYVAVSNTNRVIVSDSNNHRIQIFDVNGRSLSTFGSEGSDDGQFKFPRGVAVDDQGYIMVGDSGNNRIQIFHPDGSFLRAFGQWGSGDGEFKGLEGIAVMPNGSIVVCDRENHRIQVF</sequence>
<organism evidence="1 2">
    <name type="scientific">Ixodes persulcatus</name>
    <name type="common">Taiga tick</name>
    <dbReference type="NCBI Taxonomy" id="34615"/>
    <lineage>
        <taxon>Eukaryota</taxon>
        <taxon>Metazoa</taxon>
        <taxon>Ecdysozoa</taxon>
        <taxon>Arthropoda</taxon>
        <taxon>Chelicerata</taxon>
        <taxon>Arachnida</taxon>
        <taxon>Acari</taxon>
        <taxon>Parasitiformes</taxon>
        <taxon>Ixodida</taxon>
        <taxon>Ixodoidea</taxon>
        <taxon>Ixodidae</taxon>
        <taxon>Ixodinae</taxon>
        <taxon>Ixodes</taxon>
    </lineage>
</organism>
<evidence type="ECO:0000313" key="1">
    <source>
        <dbReference type="EMBL" id="KAG0427025.1"/>
    </source>
</evidence>
<gene>
    <name evidence="1" type="ORF">HPB47_025907</name>
</gene>
<comment type="caution">
    <text evidence="1">The sequence shown here is derived from an EMBL/GenBank/DDBJ whole genome shotgun (WGS) entry which is preliminary data.</text>
</comment>
<evidence type="ECO:0000313" key="2">
    <source>
        <dbReference type="Proteomes" id="UP000805193"/>
    </source>
</evidence>
<proteinExistence type="predicted"/>
<dbReference type="EMBL" id="JABSTQ010009661">
    <property type="protein sequence ID" value="KAG0427025.1"/>
    <property type="molecule type" value="Genomic_DNA"/>
</dbReference>
<reference evidence="1 2" key="1">
    <citation type="journal article" date="2020" name="Cell">
        <title>Large-Scale Comparative Analyses of Tick Genomes Elucidate Their Genetic Diversity and Vector Capacities.</title>
        <authorList>
            <consortium name="Tick Genome and Microbiome Consortium (TIGMIC)"/>
            <person name="Jia N."/>
            <person name="Wang J."/>
            <person name="Shi W."/>
            <person name="Du L."/>
            <person name="Sun Y."/>
            <person name="Zhan W."/>
            <person name="Jiang J.F."/>
            <person name="Wang Q."/>
            <person name="Zhang B."/>
            <person name="Ji P."/>
            <person name="Bell-Sakyi L."/>
            <person name="Cui X.M."/>
            <person name="Yuan T.T."/>
            <person name="Jiang B.G."/>
            <person name="Yang W.F."/>
            <person name="Lam T.T."/>
            <person name="Chang Q.C."/>
            <person name="Ding S.J."/>
            <person name="Wang X.J."/>
            <person name="Zhu J.G."/>
            <person name="Ruan X.D."/>
            <person name="Zhao L."/>
            <person name="Wei J.T."/>
            <person name="Ye R.Z."/>
            <person name="Que T.C."/>
            <person name="Du C.H."/>
            <person name="Zhou Y.H."/>
            <person name="Cheng J.X."/>
            <person name="Dai P.F."/>
            <person name="Guo W.B."/>
            <person name="Han X.H."/>
            <person name="Huang E.J."/>
            <person name="Li L.F."/>
            <person name="Wei W."/>
            <person name="Gao Y.C."/>
            <person name="Liu J.Z."/>
            <person name="Shao H.Z."/>
            <person name="Wang X."/>
            <person name="Wang C.C."/>
            <person name="Yang T.C."/>
            <person name="Huo Q.B."/>
            <person name="Li W."/>
            <person name="Chen H.Y."/>
            <person name="Chen S.E."/>
            <person name="Zhou L.G."/>
            <person name="Ni X.B."/>
            <person name="Tian J.H."/>
            <person name="Sheng Y."/>
            <person name="Liu T."/>
            <person name="Pan Y.S."/>
            <person name="Xia L.Y."/>
            <person name="Li J."/>
            <person name="Zhao F."/>
            <person name="Cao W.C."/>
        </authorList>
    </citation>
    <scope>NUCLEOTIDE SEQUENCE [LARGE SCALE GENOMIC DNA]</scope>
    <source>
        <strain evidence="1">Iper-2018</strain>
    </source>
</reference>
<dbReference type="Proteomes" id="UP000805193">
    <property type="component" value="Unassembled WGS sequence"/>
</dbReference>
<name>A0AC60Q0M5_IXOPE</name>
<keyword evidence="2" id="KW-1185">Reference proteome</keyword>
<protein>
    <submittedName>
        <fullName evidence="1">Uncharacterized protein</fullName>
    </submittedName>
</protein>